<dbReference type="Pfam" id="PF09323">
    <property type="entry name" value="DUF1980"/>
    <property type="match status" value="1"/>
</dbReference>
<dbReference type="InterPro" id="IPR048447">
    <property type="entry name" value="DUF1980_C"/>
</dbReference>
<reference evidence="4 5" key="1">
    <citation type="submission" date="2014-02" db="EMBL/GenBank/DDBJ databases">
        <title>Draft genome sequence of Lysinibacillus sinduriensis JCM 15800.</title>
        <authorList>
            <person name="Zhang F."/>
            <person name="Wang G."/>
            <person name="Zhang L."/>
        </authorList>
    </citation>
    <scope>NUCLEOTIDE SEQUENCE [LARGE SCALE GENOMIC DNA]</scope>
    <source>
        <strain evidence="4 5">JCM 15800</strain>
    </source>
</reference>
<dbReference type="InterPro" id="IPR052955">
    <property type="entry name" value="UPF0703_membrane_permease"/>
</dbReference>
<gene>
    <name evidence="4" type="ORF">CD33_03715</name>
</gene>
<name>A0A0A3I162_9BACL</name>
<keyword evidence="1" id="KW-1133">Transmembrane helix</keyword>
<dbReference type="AlphaFoldDB" id="A0A0A3I162"/>
<evidence type="ECO:0000256" key="1">
    <source>
        <dbReference type="SAM" id="Phobius"/>
    </source>
</evidence>
<evidence type="ECO:0000259" key="2">
    <source>
        <dbReference type="Pfam" id="PF09323"/>
    </source>
</evidence>
<feature type="transmembrane region" description="Helical" evidence="1">
    <location>
        <begin position="40"/>
        <end position="58"/>
    </location>
</feature>
<protein>
    <recommendedName>
        <fullName evidence="6">TIGR03943 family protein</fullName>
    </recommendedName>
</protein>
<dbReference type="PANTHER" id="PTHR40047">
    <property type="entry name" value="UPF0703 PROTEIN YCGQ"/>
    <property type="match status" value="1"/>
</dbReference>
<evidence type="ECO:0008006" key="6">
    <source>
        <dbReference type="Google" id="ProtNLM"/>
    </source>
</evidence>
<dbReference type="Proteomes" id="UP000030408">
    <property type="component" value="Unassembled WGS sequence"/>
</dbReference>
<dbReference type="InterPro" id="IPR015402">
    <property type="entry name" value="DUF1980"/>
</dbReference>
<keyword evidence="1" id="KW-0472">Membrane</keyword>
<keyword evidence="1" id="KW-0812">Transmembrane</keyword>
<dbReference type="RefSeq" id="WP_036198327.1">
    <property type="nucleotide sequence ID" value="NZ_AVCY01000016.1"/>
</dbReference>
<dbReference type="EMBL" id="JPVO01000040">
    <property type="protein sequence ID" value="KGR77225.1"/>
    <property type="molecule type" value="Genomic_DNA"/>
</dbReference>
<accession>A0A0A3I162</accession>
<dbReference type="OrthoDB" id="9770408at2"/>
<organism evidence="4 5">
    <name type="scientific">Ureibacillus sinduriensis BLB-1 = JCM 15800</name>
    <dbReference type="NCBI Taxonomy" id="1384057"/>
    <lineage>
        <taxon>Bacteria</taxon>
        <taxon>Bacillati</taxon>
        <taxon>Bacillota</taxon>
        <taxon>Bacilli</taxon>
        <taxon>Bacillales</taxon>
        <taxon>Caryophanaceae</taxon>
        <taxon>Ureibacillus</taxon>
    </lineage>
</organism>
<comment type="caution">
    <text evidence="4">The sequence shown here is derived from an EMBL/GenBank/DDBJ whole genome shotgun (WGS) entry which is preliminary data.</text>
</comment>
<dbReference type="Pfam" id="PF21537">
    <property type="entry name" value="DUF1980_C"/>
    <property type="match status" value="1"/>
</dbReference>
<evidence type="ECO:0000259" key="3">
    <source>
        <dbReference type="Pfam" id="PF21537"/>
    </source>
</evidence>
<evidence type="ECO:0000313" key="5">
    <source>
        <dbReference type="Proteomes" id="UP000030408"/>
    </source>
</evidence>
<feature type="domain" description="DUF1980" evidence="3">
    <location>
        <begin position="168"/>
        <end position="299"/>
    </location>
</feature>
<keyword evidence="5" id="KW-1185">Reference proteome</keyword>
<dbReference type="InterPro" id="IPR048493">
    <property type="entry name" value="DUF1980_N"/>
</dbReference>
<feature type="transmembrane region" description="Helical" evidence="1">
    <location>
        <begin position="7"/>
        <end position="28"/>
    </location>
</feature>
<dbReference type="PANTHER" id="PTHR40047:SF1">
    <property type="entry name" value="UPF0703 PROTEIN YCGQ"/>
    <property type="match status" value="1"/>
</dbReference>
<sequence>MKFHFQHFLKALLLGMFTLFFANLHITGDITKYVNPKYDYMSKMAAIFFFVLLLIQVTRIWQEKHARHACSHKCNHDHGDSQWSLRRIVSYSIVAFPIVTGFMIPPATLDSSIAANKGFLLTQDSNEGRGGEERTSLLEGAKSLVEKENIDIYSSEHIPLPNENYLSEEEYDGKLQLLQKSESIHMTEDMFSTYYAEINDNPKSYIGKKIKMSGFVFKEEGLASNQLVISRFLITHCIADASIIGFLTEIKGADTIQEDTWVEIEGVIEVGNYNGSDLPLLKATSLNMVEEPSEPYIYPVLKLLGK</sequence>
<proteinExistence type="predicted"/>
<feature type="transmembrane region" description="Helical" evidence="1">
    <location>
        <begin position="88"/>
        <end position="107"/>
    </location>
</feature>
<feature type="domain" description="DUF1980" evidence="2">
    <location>
        <begin position="9"/>
        <end position="119"/>
    </location>
</feature>
<dbReference type="eggNOG" id="COG3689">
    <property type="taxonomic scope" value="Bacteria"/>
</dbReference>
<evidence type="ECO:0000313" key="4">
    <source>
        <dbReference type="EMBL" id="KGR77225.1"/>
    </source>
</evidence>
<dbReference type="NCBIfam" id="TIGR03943">
    <property type="entry name" value="TIGR03943 family putative permease subunit"/>
    <property type="match status" value="1"/>
</dbReference>